<feature type="region of interest" description="Disordered" evidence="7">
    <location>
        <begin position="754"/>
        <end position="777"/>
    </location>
</feature>
<feature type="region of interest" description="Disordered" evidence="7">
    <location>
        <begin position="1"/>
        <end position="44"/>
    </location>
</feature>
<evidence type="ECO:0000256" key="7">
    <source>
        <dbReference type="SAM" id="MobiDB-lite"/>
    </source>
</evidence>
<feature type="compositionally biased region" description="Polar residues" evidence="7">
    <location>
        <begin position="566"/>
        <end position="578"/>
    </location>
</feature>
<dbReference type="InterPro" id="IPR036961">
    <property type="entry name" value="Kinesin_motor_dom_sf"/>
</dbReference>
<name>A0A5J9VE78_9POAL</name>
<feature type="region of interest" description="Disordered" evidence="7">
    <location>
        <begin position="556"/>
        <end position="579"/>
    </location>
</feature>
<evidence type="ECO:0000256" key="1">
    <source>
        <dbReference type="ARBA" id="ARBA00022701"/>
    </source>
</evidence>
<dbReference type="PANTHER" id="PTHR24115">
    <property type="entry name" value="KINESIN-RELATED"/>
    <property type="match status" value="1"/>
</dbReference>
<dbReference type="GO" id="GO:0005874">
    <property type="term" value="C:microtubule"/>
    <property type="evidence" value="ECO:0007669"/>
    <property type="project" value="UniProtKB-KW"/>
</dbReference>
<keyword evidence="3 5" id="KW-0067">ATP-binding</keyword>
<dbReference type="GO" id="GO:0005871">
    <property type="term" value="C:kinesin complex"/>
    <property type="evidence" value="ECO:0007669"/>
    <property type="project" value="TreeGrafter"/>
</dbReference>
<feature type="compositionally biased region" description="Basic and acidic residues" evidence="7">
    <location>
        <begin position="65"/>
        <end position="76"/>
    </location>
</feature>
<evidence type="ECO:0000256" key="5">
    <source>
        <dbReference type="PROSITE-ProRule" id="PRU00283"/>
    </source>
</evidence>
<dbReference type="GO" id="GO:0005634">
    <property type="term" value="C:nucleus"/>
    <property type="evidence" value="ECO:0007669"/>
    <property type="project" value="TreeGrafter"/>
</dbReference>
<evidence type="ECO:0000259" key="8">
    <source>
        <dbReference type="PROSITE" id="PS50067"/>
    </source>
</evidence>
<dbReference type="Pfam" id="PF00225">
    <property type="entry name" value="Kinesin"/>
    <property type="match status" value="1"/>
</dbReference>
<evidence type="ECO:0000256" key="2">
    <source>
        <dbReference type="ARBA" id="ARBA00022741"/>
    </source>
</evidence>
<dbReference type="GO" id="GO:0003777">
    <property type="term" value="F:microtubule motor activity"/>
    <property type="evidence" value="ECO:0007669"/>
    <property type="project" value="InterPro"/>
</dbReference>
<feature type="region of interest" description="Disordered" evidence="7">
    <location>
        <begin position="65"/>
        <end position="86"/>
    </location>
</feature>
<feature type="domain" description="Kinesin motor" evidence="8">
    <location>
        <begin position="51"/>
        <end position="410"/>
    </location>
</feature>
<keyword evidence="1" id="KW-0493">Microtubule</keyword>
<dbReference type="GO" id="GO:0016887">
    <property type="term" value="F:ATP hydrolysis activity"/>
    <property type="evidence" value="ECO:0007669"/>
    <property type="project" value="TreeGrafter"/>
</dbReference>
<dbReference type="Gramene" id="TVU33727">
    <property type="protein sequence ID" value="TVU33727"/>
    <property type="gene ID" value="EJB05_25560"/>
</dbReference>
<feature type="region of interest" description="Disordered" evidence="7">
    <location>
        <begin position="718"/>
        <end position="742"/>
    </location>
</feature>
<sequence>MASPPPPPSTIRRNPPRRARPPPTPLASAKPKPSPLSRLLDDEAAASQEERLKVFLRIRPLPDQERDRRSRLMAPKDHRRKPKPAAAGGVCLVVTGPNSVALTVPQSKLTDSKRGRTDVFDGFSGVFSPDSSQLDIFNHVMNPLVDDFLGGKSGLLVAMGPTGSGKTHTIFGSPRNPGILPLALRQIFNAANESKVGKQPARSFSLSMFEILSEGKGERILDLLSDAAECVLQQSTIKGLQEVAITDFVDAESLVSRGMMKRSTAATNANSKSRHVSLRSQCIITIRAVHKSIDVESEHLPSSAVLTIADLAGAERERRTGNQGSRLLESNFINNTSMVFGHCLRSLLEHQKNQKKPLEMHFKNSMLTRYLRDYLEGRKKMTLVLNVKPGDDDYLDTTFLLRQASPYMKIKYTSLEDSSDLVSQKRSNASLICQENKKKRKVHKPEGIVVERKEKVDMDDITKVSDRDNKAQLKFLNSELQRVSRSGKIMTSIAKVLWTVLKQYKHKLLDSENAAENMKELIRDKDIQIMELKKELEVLNSCCSCKNFPIVGDTPRAQDDAMSSGEAVQSLVSQSNKPDPSYAAADNVHQFAAEAEEFTCHGPKSFPSHCDLKGESANCETLAISLIDEQELSSRDFKTEKSCSLGASGPMIDSESGNTKAGLQVVHKELDSSGNFAEETSSHSIRKPACSHSDNPSDKGLTGHHKMPCLRIERVGQSPQFSSCNKESTTEQSKEESEELSTTAVDDIAEVMHPDSVSSSQQVKSDTEDVSSSQSLQGMVASQKKAEELDTEFEICEPAPAVIESLVNHGCRGRPERTCPAKASNHVKVSEAEEAAHTFASRPFNTKKTTRRRLQPAASMMLKEFCGAGMEDIDTRREDRSNKSYSGKSDVLIELLKKGRTVPSAGRARA</sequence>
<reference evidence="9 10" key="1">
    <citation type="journal article" date="2019" name="Sci. Rep.">
        <title>A high-quality genome of Eragrostis curvula grass provides insights into Poaceae evolution and supports new strategies to enhance forage quality.</title>
        <authorList>
            <person name="Carballo J."/>
            <person name="Santos B.A.C.M."/>
            <person name="Zappacosta D."/>
            <person name="Garbus I."/>
            <person name="Selva J.P."/>
            <person name="Gallo C.A."/>
            <person name="Diaz A."/>
            <person name="Albertini E."/>
            <person name="Caccamo M."/>
            <person name="Echenique V."/>
        </authorList>
    </citation>
    <scope>NUCLEOTIDE SEQUENCE [LARGE SCALE GENOMIC DNA]</scope>
    <source>
        <strain evidence="10">cv. Victoria</strain>
        <tissue evidence="9">Leaf</tissue>
    </source>
</reference>
<dbReference type="Gene3D" id="3.40.850.10">
    <property type="entry name" value="Kinesin motor domain"/>
    <property type="match status" value="1"/>
</dbReference>
<dbReference type="SUPFAM" id="SSF52540">
    <property type="entry name" value="P-loop containing nucleoside triphosphate hydrolases"/>
    <property type="match status" value="1"/>
</dbReference>
<dbReference type="GO" id="GO:0005524">
    <property type="term" value="F:ATP binding"/>
    <property type="evidence" value="ECO:0007669"/>
    <property type="project" value="UniProtKB-UniRule"/>
</dbReference>
<feature type="compositionally biased region" description="Polar residues" evidence="7">
    <location>
        <begin position="673"/>
        <end position="683"/>
    </location>
</feature>
<evidence type="ECO:0000313" key="9">
    <source>
        <dbReference type="EMBL" id="TVU33727.1"/>
    </source>
</evidence>
<proteinExistence type="inferred from homology"/>
<gene>
    <name evidence="9" type="ORF">EJB05_25560</name>
</gene>
<dbReference type="GO" id="GO:0007018">
    <property type="term" value="P:microtubule-based movement"/>
    <property type="evidence" value="ECO:0007669"/>
    <property type="project" value="InterPro"/>
</dbReference>
<dbReference type="SMART" id="SM00129">
    <property type="entry name" value="KISc"/>
    <property type="match status" value="1"/>
</dbReference>
<dbReference type="PANTHER" id="PTHR24115:SF1008">
    <property type="entry name" value="KINESIN-LIKE PROTEIN SUBITO"/>
    <property type="match status" value="1"/>
</dbReference>
<feature type="coiled-coil region" evidence="6">
    <location>
        <begin position="501"/>
        <end position="535"/>
    </location>
</feature>
<keyword evidence="10" id="KW-1185">Reference proteome</keyword>
<evidence type="ECO:0000256" key="3">
    <source>
        <dbReference type="ARBA" id="ARBA00022840"/>
    </source>
</evidence>
<dbReference type="InterPro" id="IPR027640">
    <property type="entry name" value="Kinesin-like_fam"/>
</dbReference>
<feature type="compositionally biased region" description="Low complexity" evidence="7">
    <location>
        <begin position="755"/>
        <end position="764"/>
    </location>
</feature>
<dbReference type="PRINTS" id="PR00380">
    <property type="entry name" value="KINESINHEAVY"/>
</dbReference>
<dbReference type="InterPro" id="IPR001752">
    <property type="entry name" value="Kinesin_motor_dom"/>
</dbReference>
<comment type="similarity">
    <text evidence="5">Belongs to the TRAFAC class myosin-kinesin ATPase superfamily. Kinesin family.</text>
</comment>
<dbReference type="PROSITE" id="PS50067">
    <property type="entry name" value="KINESIN_MOTOR_2"/>
    <property type="match status" value="1"/>
</dbReference>
<feature type="region of interest" description="Disordered" evidence="7">
    <location>
        <begin position="673"/>
        <end position="704"/>
    </location>
</feature>
<protein>
    <recommendedName>
        <fullName evidence="8">Kinesin motor domain-containing protein</fullName>
    </recommendedName>
</protein>
<accession>A0A5J9VE78</accession>
<evidence type="ECO:0000256" key="4">
    <source>
        <dbReference type="ARBA" id="ARBA00023175"/>
    </source>
</evidence>
<feature type="binding site" evidence="5">
    <location>
        <begin position="160"/>
        <end position="167"/>
    </location>
    <ligand>
        <name>ATP</name>
        <dbReference type="ChEBI" id="CHEBI:30616"/>
    </ligand>
</feature>
<evidence type="ECO:0000256" key="6">
    <source>
        <dbReference type="SAM" id="Coils"/>
    </source>
</evidence>
<dbReference type="AlphaFoldDB" id="A0A5J9VE78"/>
<keyword evidence="4 5" id="KW-0505">Motor protein</keyword>
<organism evidence="9 10">
    <name type="scientific">Eragrostis curvula</name>
    <name type="common">weeping love grass</name>
    <dbReference type="NCBI Taxonomy" id="38414"/>
    <lineage>
        <taxon>Eukaryota</taxon>
        <taxon>Viridiplantae</taxon>
        <taxon>Streptophyta</taxon>
        <taxon>Embryophyta</taxon>
        <taxon>Tracheophyta</taxon>
        <taxon>Spermatophyta</taxon>
        <taxon>Magnoliopsida</taxon>
        <taxon>Liliopsida</taxon>
        <taxon>Poales</taxon>
        <taxon>Poaceae</taxon>
        <taxon>PACMAD clade</taxon>
        <taxon>Chloridoideae</taxon>
        <taxon>Eragrostideae</taxon>
        <taxon>Eragrostidinae</taxon>
        <taxon>Eragrostis</taxon>
    </lineage>
</organism>
<comment type="caution">
    <text evidence="9">The sequence shown here is derived from an EMBL/GenBank/DDBJ whole genome shotgun (WGS) entry which is preliminary data.</text>
</comment>
<keyword evidence="2 5" id="KW-0547">Nucleotide-binding</keyword>
<dbReference type="InterPro" id="IPR027417">
    <property type="entry name" value="P-loop_NTPase"/>
</dbReference>
<dbReference type="GO" id="GO:0008017">
    <property type="term" value="F:microtubule binding"/>
    <property type="evidence" value="ECO:0007669"/>
    <property type="project" value="InterPro"/>
</dbReference>
<evidence type="ECO:0000313" key="10">
    <source>
        <dbReference type="Proteomes" id="UP000324897"/>
    </source>
</evidence>
<keyword evidence="6" id="KW-0175">Coiled coil</keyword>
<dbReference type="Proteomes" id="UP000324897">
    <property type="component" value="Chromosome 1"/>
</dbReference>
<dbReference type="OrthoDB" id="123929at2759"/>
<dbReference type="EMBL" id="RWGY01000011">
    <property type="protein sequence ID" value="TVU33727.1"/>
    <property type="molecule type" value="Genomic_DNA"/>
</dbReference>